<dbReference type="PANTHER" id="PTHR15271">
    <property type="entry name" value="CHROMATIN ASSEMBLY FACTOR 1 SUBUNIT B"/>
    <property type="match status" value="1"/>
</dbReference>
<dbReference type="PANTHER" id="PTHR15271:SF4">
    <property type="entry name" value="CHROMATIN ASSEMBLY FACTOR 1 SUBUNIT B"/>
    <property type="match status" value="1"/>
</dbReference>
<dbReference type="OrthoDB" id="538223at2759"/>
<dbReference type="SMART" id="SM00320">
    <property type="entry name" value="WD40"/>
    <property type="match status" value="5"/>
</dbReference>
<dbReference type="VEuPathDB" id="CryptoDB:CHUDEA7_560"/>
<feature type="region of interest" description="Disordered" evidence="10">
    <location>
        <begin position="588"/>
        <end position="619"/>
    </location>
</feature>
<sequence length="664" mass="74024">MKVETPQIIWHSKDSKFADRVYSLDFQPGTSRLATAGADEFIHIWEITREAEWKLKILSRLLGHEKEVNCIRFSSSGELLASGGQDDSLCIWKPTTEKQQVAFGHNSEDVLGFPEYWKRITVMRCMAPVISLSWSPDDCKVVVGTEDDRVTIWNVYTGKLLRQLDAHTHIVMGVSWDPKDEFIASQSSDQTVRIWKSKTSKTKKKNKSITNSNSNINDTKTSPKEDFEMEINNKMGGNLESACTEINVHTGMEMTSCTTNCGEQQPKEEAGIESQNITSGTPVLLVSPSESSTPVCDLGIVQNTASQQTNKSDVKSWKLHHTIKYEVLDNCSKQKQSNLDIDMNSELVIGDCATPNNNKLSSSNSNIKRRCLFLAESATTSFFRRLDWSPKGEMLVVPTGQYLLNQETDSDNGDNKNNQVLFPVSYIFLRDEYSFPAAVLPSPDGTTSSIRFNPVTFCPLKSSNTSQNQFFFKRITPQGGEDSWIFSKNGNHGEVVPRYIFSVITLAGTINIYDTQHFHPIVCIRGLHFQGMNDASWSSDGHTLAVASSDGYITIIFFEDGELGEVLIPSSVPTNTSIHSTIIESKEKISQNSENDENIDQNSFKNNESVPIPINDNPSSSVVSEKITAIFDNISTSDQVDNQIPLPAKTKRRIAPTVLISYDS</sequence>
<dbReference type="PROSITE" id="PS50082">
    <property type="entry name" value="WD_REPEATS_2"/>
    <property type="match status" value="4"/>
</dbReference>
<feature type="domain" description="CAF1B/HIR1 beta-propeller" evidence="11">
    <location>
        <begin position="358"/>
        <end position="563"/>
    </location>
</feature>
<dbReference type="PROSITE" id="PS50294">
    <property type="entry name" value="WD_REPEATS_REGION"/>
    <property type="match status" value="2"/>
</dbReference>
<dbReference type="Proteomes" id="UP000199752">
    <property type="component" value="Chromosome 7"/>
</dbReference>
<evidence type="ECO:0000256" key="9">
    <source>
        <dbReference type="PROSITE-ProRule" id="PRU00221"/>
    </source>
</evidence>
<feature type="repeat" description="WD" evidence="9">
    <location>
        <begin position="61"/>
        <end position="102"/>
    </location>
</feature>
<dbReference type="Pfam" id="PF24105">
    <property type="entry name" value="Beta-prop_CAF1B_HIR1"/>
    <property type="match status" value="2"/>
</dbReference>
<dbReference type="VEuPathDB" id="CryptoDB:Chro.70070"/>
<keyword evidence="5" id="KW-0227">DNA damage</keyword>
<dbReference type="SUPFAM" id="SSF50978">
    <property type="entry name" value="WD40 repeat-like"/>
    <property type="match status" value="1"/>
</dbReference>
<reference evidence="12" key="2">
    <citation type="submission" date="2015-08" db="EMBL/GenBank/DDBJ databases">
        <authorList>
            <person name="Babu N.S."/>
            <person name="Beckwith C.J."/>
            <person name="Beseler K.G."/>
            <person name="Brison A."/>
            <person name="Carone J.V."/>
            <person name="Caskin T.P."/>
            <person name="Diamond M."/>
            <person name="Durham M.E."/>
            <person name="Foxe J.M."/>
            <person name="Go M."/>
            <person name="Henderson B.A."/>
            <person name="Jones I.B."/>
            <person name="McGettigan J.A."/>
            <person name="Micheletti S.J."/>
            <person name="Nasrallah M.E."/>
            <person name="Ortiz D."/>
            <person name="Piller C.R."/>
            <person name="Privatt S.R."/>
            <person name="Schneider S.L."/>
            <person name="Sharp S."/>
            <person name="Smith T.C."/>
            <person name="Stanton J.D."/>
            <person name="Ullery H.E."/>
            <person name="Wilson R.J."/>
            <person name="Serrano M.G."/>
            <person name="Buck G."/>
            <person name="Lee V."/>
            <person name="Wang Y."/>
            <person name="Carvalho R."/>
            <person name="Voegtly L."/>
            <person name="Shi R."/>
            <person name="Duckworth R."/>
            <person name="Johnson A."/>
            <person name="Loviza R."/>
            <person name="Walstead R."/>
            <person name="Shah Z."/>
            <person name="Kiflezghi M."/>
            <person name="Wade K."/>
            <person name="Ball S.L."/>
            <person name="Bradley K.W."/>
            <person name="Asai D.J."/>
            <person name="Bowman C.A."/>
            <person name="Russell D.A."/>
            <person name="Pope W.H."/>
            <person name="Jacobs-Sera D."/>
            <person name="Hendrix R.W."/>
            <person name="Hatfull G.F."/>
        </authorList>
    </citation>
    <scope>NUCLEOTIDE SEQUENCE [LARGE SCALE GENOMIC DNA]</scope>
</reference>
<feature type="compositionally biased region" description="Low complexity" evidence="10">
    <location>
        <begin position="208"/>
        <end position="220"/>
    </location>
</feature>
<dbReference type="EMBL" id="JTAI01000003">
    <property type="protein sequence ID" value="PPS95957.1"/>
    <property type="molecule type" value="Genomic_DNA"/>
</dbReference>
<dbReference type="Gene3D" id="2.130.10.10">
    <property type="entry name" value="YVTN repeat-like/Quinoprotein amine dehydrogenase"/>
    <property type="match status" value="2"/>
</dbReference>
<dbReference type="VEuPathDB" id="CryptoDB:GY17_00003290"/>
<keyword evidence="3 9" id="KW-0853">WD repeat</keyword>
<evidence type="ECO:0000256" key="2">
    <source>
        <dbReference type="ARBA" id="ARBA00007306"/>
    </source>
</evidence>
<keyword evidence="7" id="KW-0234">DNA repair</keyword>
<evidence type="ECO:0000313" key="12">
    <source>
        <dbReference type="EMBL" id="CUV07032.1"/>
    </source>
</evidence>
<gene>
    <name evidence="12" type="ORF">CHUDEA7_560</name>
    <name evidence="13" type="ORF">GY17_00003290</name>
</gene>
<evidence type="ECO:0000256" key="5">
    <source>
        <dbReference type="ARBA" id="ARBA00022763"/>
    </source>
</evidence>
<evidence type="ECO:0000256" key="3">
    <source>
        <dbReference type="ARBA" id="ARBA00022574"/>
    </source>
</evidence>
<dbReference type="InterPro" id="IPR001680">
    <property type="entry name" value="WD40_rpt"/>
</dbReference>
<evidence type="ECO:0000256" key="6">
    <source>
        <dbReference type="ARBA" id="ARBA00022853"/>
    </source>
</evidence>
<proteinExistence type="inferred from homology"/>
<feature type="region of interest" description="Disordered" evidence="10">
    <location>
        <begin position="203"/>
        <end position="222"/>
    </location>
</feature>
<feature type="repeat" description="WD" evidence="9">
    <location>
        <begin position="164"/>
        <end position="205"/>
    </location>
</feature>
<accession>A0A0S4THX3</accession>
<organism evidence="12">
    <name type="scientific">Cryptosporidium hominis</name>
    <dbReference type="NCBI Taxonomy" id="237895"/>
    <lineage>
        <taxon>Eukaryota</taxon>
        <taxon>Sar</taxon>
        <taxon>Alveolata</taxon>
        <taxon>Apicomplexa</taxon>
        <taxon>Conoidasida</taxon>
        <taxon>Coccidia</taxon>
        <taxon>Eucoccidiorida</taxon>
        <taxon>Eimeriorina</taxon>
        <taxon>Cryptosporidiidae</taxon>
        <taxon>Cryptosporidium</taxon>
    </lineage>
</organism>
<evidence type="ECO:0000313" key="13">
    <source>
        <dbReference type="EMBL" id="PPS95957.1"/>
    </source>
</evidence>
<dbReference type="InterPro" id="IPR055410">
    <property type="entry name" value="Beta-prop_CAF1B_HIR1"/>
</dbReference>
<protein>
    <submittedName>
        <fullName evidence="13">WD40 repeat containing protein</fullName>
    </submittedName>
</protein>
<evidence type="ECO:0000256" key="1">
    <source>
        <dbReference type="ARBA" id="ARBA00004123"/>
    </source>
</evidence>
<keyword evidence="14" id="KW-1185">Reference proteome</keyword>
<reference evidence="13 14" key="3">
    <citation type="submission" date="2017-10" db="EMBL/GenBank/DDBJ databases">
        <title>Consistent, comparative and evidence-based genome annotation and re-annotation for the closely-related species, Cryptosporidium parvum, C. hominis and C. tyzzeri.</title>
        <authorList>
            <person name="Baptista R.P."/>
            <person name="Li Y."/>
            <person name="Sateriale A."/>
            <person name="Striepen B."/>
            <person name="Kissinger J.C."/>
        </authorList>
    </citation>
    <scope>NUCLEOTIDE SEQUENCE [LARGE SCALE GENOMIC DNA]</scope>
    <source>
        <strain evidence="13">30976</strain>
    </source>
</reference>
<dbReference type="AlphaFoldDB" id="A0A0S4THX3"/>
<dbReference type="VEuPathDB" id="CryptoDB:ChTU502y2012_407g0285"/>
<evidence type="ECO:0000256" key="4">
    <source>
        <dbReference type="ARBA" id="ARBA00022737"/>
    </source>
</evidence>
<keyword evidence="8" id="KW-0539">Nucleus</keyword>
<evidence type="ECO:0000256" key="8">
    <source>
        <dbReference type="ARBA" id="ARBA00023242"/>
    </source>
</evidence>
<name>A0A0S4THX3_CRYHO</name>
<feature type="domain" description="CAF1B/HIR1 beta-propeller" evidence="11">
    <location>
        <begin position="1"/>
        <end position="215"/>
    </location>
</feature>
<feature type="repeat" description="WD" evidence="9">
    <location>
        <begin position="21"/>
        <end position="47"/>
    </location>
</feature>
<comment type="similarity">
    <text evidence="2">Belongs to the WD repeat HIR1 family.</text>
</comment>
<reference evidence="13 14" key="1">
    <citation type="submission" date="2014-11" db="EMBL/GenBank/DDBJ databases">
        <title>Comparative genomic analysis of Cryptosporidium hominis reveals occurrence of genetic recombination in virulent subtypes.</title>
        <authorList>
            <person name="Guo Y."/>
            <person name="Tang K."/>
            <person name="Frace M."/>
            <person name="Li N."/>
            <person name="Roellig D.M."/>
            <person name="Sammons S."/>
            <person name="Knipe K."/>
            <person name="Rowe L."/>
            <person name="Feng Y."/>
            <person name="Xiao L."/>
        </authorList>
    </citation>
    <scope>NUCLEOTIDE SEQUENCE [LARGE SCALE GENOMIC DNA]</scope>
    <source>
        <strain evidence="13">30976</strain>
    </source>
</reference>
<feature type="repeat" description="WD" evidence="9">
    <location>
        <begin position="129"/>
        <end position="163"/>
    </location>
</feature>
<keyword evidence="4" id="KW-0677">Repeat</keyword>
<dbReference type="GO" id="GO:0006335">
    <property type="term" value="P:DNA replication-dependent chromatin assembly"/>
    <property type="evidence" value="ECO:0007669"/>
    <property type="project" value="InterPro"/>
</dbReference>
<dbReference type="InterPro" id="IPR036322">
    <property type="entry name" value="WD40_repeat_dom_sf"/>
</dbReference>
<dbReference type="SUPFAM" id="SSF117289">
    <property type="entry name" value="Nucleoporin domain"/>
    <property type="match status" value="1"/>
</dbReference>
<evidence type="ECO:0000313" key="14">
    <source>
        <dbReference type="Proteomes" id="UP001429100"/>
    </source>
</evidence>
<dbReference type="GO" id="GO:0006281">
    <property type="term" value="P:DNA repair"/>
    <property type="evidence" value="ECO:0007669"/>
    <property type="project" value="UniProtKB-KW"/>
</dbReference>
<evidence type="ECO:0000259" key="11">
    <source>
        <dbReference type="Pfam" id="PF24105"/>
    </source>
</evidence>
<evidence type="ECO:0000256" key="7">
    <source>
        <dbReference type="ARBA" id="ARBA00023204"/>
    </source>
</evidence>
<dbReference type="InterPro" id="IPR015943">
    <property type="entry name" value="WD40/YVTN_repeat-like_dom_sf"/>
</dbReference>
<dbReference type="GO" id="GO:0006334">
    <property type="term" value="P:nucleosome assembly"/>
    <property type="evidence" value="ECO:0007669"/>
    <property type="project" value="TreeGrafter"/>
</dbReference>
<dbReference type="Proteomes" id="UP001429100">
    <property type="component" value="Unassembled WGS sequence"/>
</dbReference>
<keyword evidence="6" id="KW-0156">Chromatin regulator</keyword>
<feature type="compositionally biased region" description="Polar residues" evidence="10">
    <location>
        <begin position="600"/>
        <end position="609"/>
    </location>
</feature>
<dbReference type="EMBL" id="LN877953">
    <property type="protein sequence ID" value="CUV07032.1"/>
    <property type="molecule type" value="Genomic_DNA"/>
</dbReference>
<dbReference type="GO" id="GO:0005634">
    <property type="term" value="C:nucleus"/>
    <property type="evidence" value="ECO:0007669"/>
    <property type="project" value="UniProtKB-SubCell"/>
</dbReference>
<dbReference type="GO" id="GO:0033186">
    <property type="term" value="C:CAF-1 complex"/>
    <property type="evidence" value="ECO:0007669"/>
    <property type="project" value="TreeGrafter"/>
</dbReference>
<dbReference type="PROSITE" id="PS00678">
    <property type="entry name" value="WD_REPEATS_1"/>
    <property type="match status" value="1"/>
</dbReference>
<comment type="subcellular location">
    <subcellularLocation>
        <location evidence="1">Nucleus</location>
    </subcellularLocation>
</comment>
<dbReference type="InterPro" id="IPR019775">
    <property type="entry name" value="WD40_repeat_CS"/>
</dbReference>
<dbReference type="InterPro" id="IPR045145">
    <property type="entry name" value="PTHR15271"/>
</dbReference>
<evidence type="ECO:0000256" key="10">
    <source>
        <dbReference type="SAM" id="MobiDB-lite"/>
    </source>
</evidence>